<feature type="non-terminal residue" evidence="1">
    <location>
        <position position="1"/>
    </location>
</feature>
<name>A0A4Y2VI57_ARAVE</name>
<dbReference type="EMBL" id="BGPR01047971">
    <property type="protein sequence ID" value="GBO24979.1"/>
    <property type="molecule type" value="Genomic_DNA"/>
</dbReference>
<accession>A0A4Y2VI57</accession>
<protein>
    <submittedName>
        <fullName evidence="1">Uncharacterized protein</fullName>
    </submittedName>
</protein>
<dbReference type="Proteomes" id="UP000499080">
    <property type="component" value="Unassembled WGS sequence"/>
</dbReference>
<keyword evidence="2" id="KW-1185">Reference proteome</keyword>
<organism evidence="1 2">
    <name type="scientific">Araneus ventricosus</name>
    <name type="common">Orbweaver spider</name>
    <name type="synonym">Epeira ventricosa</name>
    <dbReference type="NCBI Taxonomy" id="182803"/>
    <lineage>
        <taxon>Eukaryota</taxon>
        <taxon>Metazoa</taxon>
        <taxon>Ecdysozoa</taxon>
        <taxon>Arthropoda</taxon>
        <taxon>Chelicerata</taxon>
        <taxon>Arachnida</taxon>
        <taxon>Araneae</taxon>
        <taxon>Araneomorphae</taxon>
        <taxon>Entelegynae</taxon>
        <taxon>Araneoidea</taxon>
        <taxon>Araneidae</taxon>
        <taxon>Araneus</taxon>
    </lineage>
</organism>
<evidence type="ECO:0000313" key="1">
    <source>
        <dbReference type="EMBL" id="GBO24979.1"/>
    </source>
</evidence>
<dbReference type="AlphaFoldDB" id="A0A4Y2VI57"/>
<proteinExistence type="predicted"/>
<evidence type="ECO:0000313" key="2">
    <source>
        <dbReference type="Proteomes" id="UP000499080"/>
    </source>
</evidence>
<reference evidence="1 2" key="1">
    <citation type="journal article" date="2019" name="Sci. Rep.">
        <title>Orb-weaving spider Araneus ventricosus genome elucidates the spidroin gene catalogue.</title>
        <authorList>
            <person name="Kono N."/>
            <person name="Nakamura H."/>
            <person name="Ohtoshi R."/>
            <person name="Moran D.A.P."/>
            <person name="Shinohara A."/>
            <person name="Yoshida Y."/>
            <person name="Fujiwara M."/>
            <person name="Mori M."/>
            <person name="Tomita M."/>
            <person name="Arakawa K."/>
        </authorList>
    </citation>
    <scope>NUCLEOTIDE SEQUENCE [LARGE SCALE GENOMIC DNA]</scope>
</reference>
<gene>
    <name evidence="1" type="ORF">AVEN_30659_1</name>
</gene>
<comment type="caution">
    <text evidence="1">The sequence shown here is derived from an EMBL/GenBank/DDBJ whole genome shotgun (WGS) entry which is preliminary data.</text>
</comment>
<sequence length="87" mass="9302">KDAGISLGKNSSLSLSFTYTYPGGPLAIGQPGQSATEEKLSFAGLLAGHLSFKNSRLAAFSFSAKAYDSRNRNSQLKFSPLPPCRFQ</sequence>